<feature type="domain" description="Sodium symporter small subunit" evidence="2">
    <location>
        <begin position="6"/>
        <end position="83"/>
    </location>
</feature>
<keyword evidence="1" id="KW-1133">Transmembrane helix</keyword>
<organism evidence="3 4">
    <name type="scientific">Sulfurospirillum tamanense</name>
    <dbReference type="NCBI Taxonomy" id="2813362"/>
    <lineage>
        <taxon>Bacteria</taxon>
        <taxon>Pseudomonadati</taxon>
        <taxon>Campylobacterota</taxon>
        <taxon>Epsilonproteobacteria</taxon>
        <taxon>Campylobacterales</taxon>
        <taxon>Sulfurospirillaceae</taxon>
        <taxon>Sulfurospirillum</taxon>
    </lineage>
</organism>
<evidence type="ECO:0000259" key="2">
    <source>
        <dbReference type="Pfam" id="PF13937"/>
    </source>
</evidence>
<evidence type="ECO:0000313" key="4">
    <source>
        <dbReference type="Proteomes" id="UP000703590"/>
    </source>
</evidence>
<dbReference type="InterPro" id="IPR019886">
    <property type="entry name" value="Na_symporter_ssu"/>
</dbReference>
<sequence length="84" mass="9833">MNPEVAQAYWKENISTILKLLVVWFVVSFGCGIIFLEELNAIEFGGFKLGFWFAQQGAMYVFVVLIFVYAKLMERIEEKYDIHE</sequence>
<reference evidence="3 4" key="2">
    <citation type="submission" date="2021-02" db="EMBL/GenBank/DDBJ databases">
        <title>Sulfurospirillum tamanensis sp. nov.</title>
        <authorList>
            <person name="Frolova A."/>
            <person name="Merkel A."/>
            <person name="Slobodkin A."/>
        </authorList>
    </citation>
    <scope>NUCLEOTIDE SEQUENCE [LARGE SCALE GENOMIC DNA]</scope>
    <source>
        <strain evidence="3 4">T05b</strain>
    </source>
</reference>
<dbReference type="EMBL" id="JAFHKK010000024">
    <property type="protein sequence ID" value="MBN2965095.1"/>
    <property type="molecule type" value="Genomic_DNA"/>
</dbReference>
<reference evidence="4" key="1">
    <citation type="submission" date="2021-02" db="EMBL/GenBank/DDBJ databases">
        <title>Sulfurospirillum tamanensis sp. nov.</title>
        <authorList>
            <person name="Merkel A.Y."/>
        </authorList>
    </citation>
    <scope>NUCLEOTIDE SEQUENCE [LARGE SCALE GENOMIC DNA]</scope>
    <source>
        <strain evidence="4">T05b</strain>
    </source>
</reference>
<dbReference type="Pfam" id="PF13937">
    <property type="entry name" value="DUF4212"/>
    <property type="match status" value="1"/>
</dbReference>
<name>A0ABS2WTX5_9BACT</name>
<comment type="caution">
    <text evidence="3">The sequence shown here is derived from an EMBL/GenBank/DDBJ whole genome shotgun (WGS) entry which is preliminary data.</text>
</comment>
<keyword evidence="1" id="KW-0812">Transmembrane</keyword>
<proteinExistence type="predicted"/>
<gene>
    <name evidence="3" type="ORF">JWV37_09905</name>
</gene>
<protein>
    <submittedName>
        <fullName evidence="3">DUF4212 domain-containing protein</fullName>
    </submittedName>
</protein>
<dbReference type="Proteomes" id="UP000703590">
    <property type="component" value="Unassembled WGS sequence"/>
</dbReference>
<feature type="transmembrane region" description="Helical" evidence="1">
    <location>
        <begin position="17"/>
        <end position="37"/>
    </location>
</feature>
<dbReference type="RefSeq" id="WP_205459643.1">
    <property type="nucleotide sequence ID" value="NZ_JAFHKK010000024.1"/>
</dbReference>
<evidence type="ECO:0000313" key="3">
    <source>
        <dbReference type="EMBL" id="MBN2965095.1"/>
    </source>
</evidence>
<evidence type="ECO:0000256" key="1">
    <source>
        <dbReference type="SAM" id="Phobius"/>
    </source>
</evidence>
<accession>A0ABS2WTX5</accession>
<keyword evidence="1" id="KW-0472">Membrane</keyword>
<dbReference type="NCBIfam" id="TIGR03647">
    <property type="entry name" value="Na_symport_sm"/>
    <property type="match status" value="1"/>
</dbReference>
<keyword evidence="4" id="KW-1185">Reference proteome</keyword>
<feature type="transmembrane region" description="Helical" evidence="1">
    <location>
        <begin position="49"/>
        <end position="70"/>
    </location>
</feature>